<evidence type="ECO:0000313" key="2">
    <source>
        <dbReference type="Proteomes" id="UP000717696"/>
    </source>
</evidence>
<name>A0A9P9FBM4_9HYPO</name>
<organism evidence="1 2">
    <name type="scientific">Dactylonectria estremocensis</name>
    <dbReference type="NCBI Taxonomy" id="1079267"/>
    <lineage>
        <taxon>Eukaryota</taxon>
        <taxon>Fungi</taxon>
        <taxon>Dikarya</taxon>
        <taxon>Ascomycota</taxon>
        <taxon>Pezizomycotina</taxon>
        <taxon>Sordariomycetes</taxon>
        <taxon>Hypocreomycetidae</taxon>
        <taxon>Hypocreales</taxon>
        <taxon>Nectriaceae</taxon>
        <taxon>Dactylonectria</taxon>
    </lineage>
</organism>
<comment type="caution">
    <text evidence="1">The sequence shown here is derived from an EMBL/GenBank/DDBJ whole genome shotgun (WGS) entry which is preliminary data.</text>
</comment>
<dbReference type="AlphaFoldDB" id="A0A9P9FBM4"/>
<dbReference type="EMBL" id="JAGMUU010000002">
    <property type="protein sequence ID" value="KAH7159960.1"/>
    <property type="molecule type" value="Genomic_DNA"/>
</dbReference>
<keyword evidence="2" id="KW-1185">Reference proteome</keyword>
<proteinExistence type="predicted"/>
<dbReference type="Proteomes" id="UP000717696">
    <property type="component" value="Unassembled WGS sequence"/>
</dbReference>
<evidence type="ECO:0000313" key="1">
    <source>
        <dbReference type="EMBL" id="KAH7159960.1"/>
    </source>
</evidence>
<protein>
    <submittedName>
        <fullName evidence="1">Uncharacterized protein</fullName>
    </submittedName>
</protein>
<gene>
    <name evidence="1" type="ORF">B0J13DRAFT_519392</name>
</gene>
<sequence length="345" mass="37848">MQLDALHMRGEVALIFRENMRVAASSRSGSGCVLLLWNIGSGTYKGHGRLIQETPRPTLTLFYSTRELYGPTVSPALQTDLDISASSCRGHCPISLHPIHLVTGSRASLGMPLVGLGAAVPRLPTPLEPIIPPQVDHLVNYYQSSMANRVGPDVQQQHIGDTSLRDPTQWVWLPTPRNKIRASRRELGVTRRGTSTNRFVQQKPRCTEYELALLETRILSAYAECLTVPSLGPPGNLTQHFDRKSNVVVPLRLILIGHKCPSAAMPSSFHAKQRPLHHPAGMNAPALVLSDITSPTSWRLRAIAMRAGSDRSGVMVTLSLSNYVVSLDLDRADPIISDCARLENQ</sequence>
<reference evidence="1" key="1">
    <citation type="journal article" date="2021" name="Nat. Commun.">
        <title>Genetic determinants of endophytism in the Arabidopsis root mycobiome.</title>
        <authorList>
            <person name="Mesny F."/>
            <person name="Miyauchi S."/>
            <person name="Thiergart T."/>
            <person name="Pickel B."/>
            <person name="Atanasova L."/>
            <person name="Karlsson M."/>
            <person name="Huettel B."/>
            <person name="Barry K.W."/>
            <person name="Haridas S."/>
            <person name="Chen C."/>
            <person name="Bauer D."/>
            <person name="Andreopoulos W."/>
            <person name="Pangilinan J."/>
            <person name="LaButti K."/>
            <person name="Riley R."/>
            <person name="Lipzen A."/>
            <person name="Clum A."/>
            <person name="Drula E."/>
            <person name="Henrissat B."/>
            <person name="Kohler A."/>
            <person name="Grigoriev I.V."/>
            <person name="Martin F.M."/>
            <person name="Hacquard S."/>
        </authorList>
    </citation>
    <scope>NUCLEOTIDE SEQUENCE</scope>
    <source>
        <strain evidence="1">MPI-CAGE-AT-0021</strain>
    </source>
</reference>
<accession>A0A9P9FBM4</accession>